<dbReference type="EMBL" id="CP134890">
    <property type="protein sequence ID" value="WNM22506.1"/>
    <property type="molecule type" value="Genomic_DNA"/>
</dbReference>
<evidence type="ECO:0000313" key="3">
    <source>
        <dbReference type="Proteomes" id="UP001304515"/>
    </source>
</evidence>
<proteinExistence type="predicted"/>
<sequence>MKYIFIIPTLIFVVSCKNAEPKIEPKELIGSWKMRDVIDQTGQNATEKTTFYKDSVVVEMFANKKLAQRFSTQYKFDTVKNVIHYEFEKQKLNLKILKLTKSEMEVQSPTEKKPIRLIRAE</sequence>
<evidence type="ECO:0000313" key="1">
    <source>
        <dbReference type="EMBL" id="WNM18455.1"/>
    </source>
</evidence>
<keyword evidence="3" id="KW-1185">Reference proteome</keyword>
<evidence type="ECO:0008006" key="4">
    <source>
        <dbReference type="Google" id="ProtNLM"/>
    </source>
</evidence>
<organism evidence="1">
    <name type="scientific">Flavobacterium capsici</name>
    <dbReference type="NCBI Taxonomy" id="3075618"/>
    <lineage>
        <taxon>Bacteria</taxon>
        <taxon>Pseudomonadati</taxon>
        <taxon>Bacteroidota</taxon>
        <taxon>Flavobacteriia</taxon>
        <taxon>Flavobacteriales</taxon>
        <taxon>Flavobacteriaceae</taxon>
        <taxon>Flavobacterium</taxon>
    </lineage>
</organism>
<protein>
    <recommendedName>
        <fullName evidence="4">Lipocalin-like domain-containing protein</fullName>
    </recommendedName>
</protein>
<reference evidence="1 3" key="1">
    <citation type="submission" date="2023-09" db="EMBL/GenBank/DDBJ databases">
        <title>Flavobacterium sp. a novel bacteria isolate from Pepper rhizosphere.</title>
        <authorList>
            <person name="Peng Y."/>
            <person name="Lee J."/>
        </authorList>
    </citation>
    <scope>NUCLEOTIDE SEQUENCE</scope>
    <source>
        <strain evidence="1">PMR2A8</strain>
        <strain evidence="2 3">PMTSA4</strain>
    </source>
</reference>
<dbReference type="RefSeq" id="WP_313322383.1">
    <property type="nucleotide sequence ID" value="NZ_CP134878.1"/>
</dbReference>
<name>A0AA96EZP3_9FLAO</name>
<dbReference type="Proteomes" id="UP001304515">
    <property type="component" value="Chromosome"/>
</dbReference>
<accession>A0AA96F235</accession>
<dbReference type="KEGG" id="fcj:RN605_03875"/>
<dbReference type="PROSITE" id="PS51257">
    <property type="entry name" value="PROKAR_LIPOPROTEIN"/>
    <property type="match status" value="1"/>
</dbReference>
<dbReference type="AlphaFoldDB" id="A0AA96EZP3"/>
<accession>A0AA96EZP3</accession>
<dbReference type="EMBL" id="CP134878">
    <property type="protein sequence ID" value="WNM18455.1"/>
    <property type="molecule type" value="Genomic_DNA"/>
</dbReference>
<evidence type="ECO:0000313" key="2">
    <source>
        <dbReference type="EMBL" id="WNM22506.1"/>
    </source>
</evidence>
<gene>
    <name evidence="2" type="ORF">RN605_03875</name>
    <name evidence="1" type="ORF">RN608_10575</name>
</gene>